<dbReference type="CDD" id="cd00200">
    <property type="entry name" value="WD40"/>
    <property type="match status" value="1"/>
</dbReference>
<feature type="non-terminal residue" evidence="4">
    <location>
        <position position="372"/>
    </location>
</feature>
<feature type="repeat" description="WD" evidence="3">
    <location>
        <begin position="296"/>
        <end position="337"/>
    </location>
</feature>
<feature type="repeat" description="WD" evidence="3">
    <location>
        <begin position="213"/>
        <end position="245"/>
    </location>
</feature>
<dbReference type="OrthoDB" id="2754813at2759"/>
<keyword evidence="2" id="KW-0677">Repeat</keyword>
<accession>A0A1B7MNN1</accession>
<keyword evidence="5" id="KW-1185">Reference proteome</keyword>
<dbReference type="AlphaFoldDB" id="A0A1B7MNN1"/>
<feature type="repeat" description="WD" evidence="3">
    <location>
        <begin position="341"/>
        <end position="372"/>
    </location>
</feature>
<dbReference type="Pfam" id="PF00400">
    <property type="entry name" value="WD40"/>
    <property type="match status" value="8"/>
</dbReference>
<protein>
    <submittedName>
        <fullName evidence="4">WD40 repeat-like protein</fullName>
    </submittedName>
</protein>
<feature type="repeat" description="WD" evidence="3">
    <location>
        <begin position="86"/>
        <end position="117"/>
    </location>
</feature>
<dbReference type="InterPro" id="IPR036322">
    <property type="entry name" value="WD40_repeat_dom_sf"/>
</dbReference>
<gene>
    <name evidence="4" type="ORF">K503DRAFT_649715</name>
</gene>
<evidence type="ECO:0000313" key="4">
    <source>
        <dbReference type="EMBL" id="OAX34210.1"/>
    </source>
</evidence>
<proteinExistence type="predicted"/>
<dbReference type="InterPro" id="IPR020472">
    <property type="entry name" value="WD40_PAC1"/>
</dbReference>
<dbReference type="InterPro" id="IPR019775">
    <property type="entry name" value="WD40_repeat_CS"/>
</dbReference>
<evidence type="ECO:0000256" key="1">
    <source>
        <dbReference type="ARBA" id="ARBA00022574"/>
    </source>
</evidence>
<dbReference type="PROSITE" id="PS50294">
    <property type="entry name" value="WD_REPEATS_REGION"/>
    <property type="match status" value="6"/>
</dbReference>
<feature type="repeat" description="WD" evidence="3">
    <location>
        <begin position="128"/>
        <end position="160"/>
    </location>
</feature>
<feature type="repeat" description="WD" evidence="3">
    <location>
        <begin position="1"/>
        <end position="42"/>
    </location>
</feature>
<sequence>LYGHTHPVRSICLSPDERYLLSASADCSVRIWDLKINQQVGEPLLHDDEPLSLAISSDGRYIASDGIEKIIYLWSIEAALKKKYVMEGHSECIWSLACVGASCNVVSASNDGSIRQWRKYGEVVGKPRRSDGGGVWSIAVSPDETMVVSGNASGIVQLWKEGNTVRDPWEGHNAAVICLDWSPNAREVASSGLRDGTIRRWNPDTGRQIALPIKTGDDSVNTIKYSPQGDKFASAGTDKTIRVWSKDGKLLLEIKGHDDKVNSLCWSKDGAHIFSGSSDDTIRKWQSIDGKELVVLQGHTKAIKAFCLATDEGHLVSASADHSIRIWDLKANQQVGEPLLHDDELFALAISSDGRYIASGGLDKKIYLWSIE</sequence>
<name>A0A1B7MNN1_9AGAM</name>
<keyword evidence="1 3" id="KW-0853">WD repeat</keyword>
<dbReference type="STRING" id="1314800.A0A1B7MNN1"/>
<feature type="repeat" description="WD" evidence="3">
    <location>
        <begin position="169"/>
        <end position="211"/>
    </location>
</feature>
<dbReference type="PRINTS" id="PR00320">
    <property type="entry name" value="GPROTEINBRPT"/>
</dbReference>
<dbReference type="Proteomes" id="UP000092154">
    <property type="component" value="Unassembled WGS sequence"/>
</dbReference>
<reference evidence="4 5" key="1">
    <citation type="submission" date="2016-06" db="EMBL/GenBank/DDBJ databases">
        <title>Comparative genomics of the ectomycorrhizal sister species Rhizopogon vinicolor and Rhizopogon vesiculosus (Basidiomycota: Boletales) reveals a divergence of the mating type B locus.</title>
        <authorList>
            <consortium name="DOE Joint Genome Institute"/>
            <person name="Mujic A.B."/>
            <person name="Kuo A."/>
            <person name="Tritt A."/>
            <person name="Lipzen A."/>
            <person name="Chen C."/>
            <person name="Johnson J."/>
            <person name="Sharma A."/>
            <person name="Barry K."/>
            <person name="Grigoriev I.V."/>
            <person name="Spatafora J.W."/>
        </authorList>
    </citation>
    <scope>NUCLEOTIDE SEQUENCE [LARGE SCALE GENOMIC DNA]</scope>
    <source>
        <strain evidence="4 5">AM-OR11-026</strain>
    </source>
</reference>
<dbReference type="PROSITE" id="PS00678">
    <property type="entry name" value="WD_REPEATS_1"/>
    <property type="match status" value="2"/>
</dbReference>
<organism evidence="4 5">
    <name type="scientific">Rhizopogon vinicolor AM-OR11-026</name>
    <dbReference type="NCBI Taxonomy" id="1314800"/>
    <lineage>
        <taxon>Eukaryota</taxon>
        <taxon>Fungi</taxon>
        <taxon>Dikarya</taxon>
        <taxon>Basidiomycota</taxon>
        <taxon>Agaricomycotina</taxon>
        <taxon>Agaricomycetes</taxon>
        <taxon>Agaricomycetidae</taxon>
        <taxon>Boletales</taxon>
        <taxon>Suillineae</taxon>
        <taxon>Rhizopogonaceae</taxon>
        <taxon>Rhizopogon</taxon>
    </lineage>
</organism>
<feature type="non-terminal residue" evidence="4">
    <location>
        <position position="1"/>
    </location>
</feature>
<dbReference type="PANTHER" id="PTHR19848">
    <property type="entry name" value="WD40 REPEAT PROTEIN"/>
    <property type="match status" value="1"/>
</dbReference>
<dbReference type="EMBL" id="KV448642">
    <property type="protein sequence ID" value="OAX34210.1"/>
    <property type="molecule type" value="Genomic_DNA"/>
</dbReference>
<feature type="repeat" description="WD" evidence="3">
    <location>
        <begin position="254"/>
        <end position="295"/>
    </location>
</feature>
<dbReference type="PANTHER" id="PTHR19848:SF8">
    <property type="entry name" value="F-BOX AND WD REPEAT DOMAIN CONTAINING 7"/>
    <property type="match status" value="1"/>
</dbReference>
<evidence type="ECO:0000313" key="5">
    <source>
        <dbReference type="Proteomes" id="UP000092154"/>
    </source>
</evidence>
<dbReference type="PROSITE" id="PS50082">
    <property type="entry name" value="WD_REPEATS_2"/>
    <property type="match status" value="8"/>
</dbReference>
<dbReference type="Gene3D" id="2.130.10.10">
    <property type="entry name" value="YVTN repeat-like/Quinoprotein amine dehydrogenase"/>
    <property type="match status" value="3"/>
</dbReference>
<dbReference type="InParanoid" id="A0A1B7MNN1"/>
<evidence type="ECO:0000256" key="3">
    <source>
        <dbReference type="PROSITE-ProRule" id="PRU00221"/>
    </source>
</evidence>
<dbReference type="SMART" id="SM00320">
    <property type="entry name" value="WD40"/>
    <property type="match status" value="9"/>
</dbReference>
<dbReference type="InterPro" id="IPR001680">
    <property type="entry name" value="WD40_rpt"/>
</dbReference>
<evidence type="ECO:0000256" key="2">
    <source>
        <dbReference type="ARBA" id="ARBA00022737"/>
    </source>
</evidence>
<dbReference type="InterPro" id="IPR015943">
    <property type="entry name" value="WD40/YVTN_repeat-like_dom_sf"/>
</dbReference>
<dbReference type="SUPFAM" id="SSF50978">
    <property type="entry name" value="WD40 repeat-like"/>
    <property type="match status" value="2"/>
</dbReference>